<evidence type="ECO:0000313" key="1">
    <source>
        <dbReference type="EMBL" id="MFD0960940.1"/>
    </source>
</evidence>
<keyword evidence="2" id="KW-1185">Reference proteome</keyword>
<gene>
    <name evidence="1" type="ORF">ACFQ2I_16235</name>
</gene>
<protein>
    <submittedName>
        <fullName evidence="1">Uncharacterized protein</fullName>
    </submittedName>
</protein>
<dbReference type="EMBL" id="JBHTJZ010000024">
    <property type="protein sequence ID" value="MFD0960940.1"/>
    <property type="molecule type" value="Genomic_DNA"/>
</dbReference>
<evidence type="ECO:0000313" key="2">
    <source>
        <dbReference type="Proteomes" id="UP001596989"/>
    </source>
</evidence>
<name>A0ABW3HTY3_9BACL</name>
<proteinExistence type="predicted"/>
<sequence length="99" mass="10501">MSEISVSEASTLKITAIEGVNLSQFATNFLTQSLSAGVNNLDLISKLNTIAMDPQDDGVALILVNEWDEDNNGLTIGGELFDGSGNSRTVTLTIIIDEV</sequence>
<reference evidence="2" key="1">
    <citation type="journal article" date="2019" name="Int. J. Syst. Evol. Microbiol.">
        <title>The Global Catalogue of Microorganisms (GCM) 10K type strain sequencing project: providing services to taxonomists for standard genome sequencing and annotation.</title>
        <authorList>
            <consortium name="The Broad Institute Genomics Platform"/>
            <consortium name="The Broad Institute Genome Sequencing Center for Infectious Disease"/>
            <person name="Wu L."/>
            <person name="Ma J."/>
        </authorList>
    </citation>
    <scope>NUCLEOTIDE SEQUENCE [LARGE SCALE GENOMIC DNA]</scope>
    <source>
        <strain evidence="2">CCUG 59129</strain>
    </source>
</reference>
<dbReference type="RefSeq" id="WP_377565923.1">
    <property type="nucleotide sequence ID" value="NZ_JBHTJZ010000024.1"/>
</dbReference>
<organism evidence="1 2">
    <name type="scientific">Paenibacillus chungangensis</name>
    <dbReference type="NCBI Taxonomy" id="696535"/>
    <lineage>
        <taxon>Bacteria</taxon>
        <taxon>Bacillati</taxon>
        <taxon>Bacillota</taxon>
        <taxon>Bacilli</taxon>
        <taxon>Bacillales</taxon>
        <taxon>Paenibacillaceae</taxon>
        <taxon>Paenibacillus</taxon>
    </lineage>
</organism>
<comment type="caution">
    <text evidence="1">The sequence shown here is derived from an EMBL/GenBank/DDBJ whole genome shotgun (WGS) entry which is preliminary data.</text>
</comment>
<dbReference type="Proteomes" id="UP001596989">
    <property type="component" value="Unassembled WGS sequence"/>
</dbReference>
<accession>A0ABW3HTY3</accession>